<name>A0ABX2W8Y3_9ENTR</name>
<dbReference type="RefSeq" id="WP_064544225.1">
    <property type="nucleotide sequence ID" value="NZ_LXEQ01000033.1"/>
</dbReference>
<evidence type="ECO:0000313" key="2">
    <source>
        <dbReference type="EMBL" id="OAT28134.1"/>
    </source>
</evidence>
<evidence type="ECO:0000313" key="3">
    <source>
        <dbReference type="Proteomes" id="UP000078407"/>
    </source>
</evidence>
<comment type="caution">
    <text evidence="2">The sequence shown here is derived from an EMBL/GenBank/DDBJ whole genome shotgun (WGS) entry which is preliminary data.</text>
</comment>
<dbReference type="InterPro" id="IPR011335">
    <property type="entry name" value="Restrct_endonuc-II-like"/>
</dbReference>
<accession>A0ABX2W8Y3</accession>
<gene>
    <name evidence="2" type="ORF">M976_01973</name>
</gene>
<dbReference type="InterPro" id="IPR052906">
    <property type="entry name" value="Type_IV_Methyl-Rstrct_Enzyme"/>
</dbReference>
<dbReference type="Pfam" id="PF04471">
    <property type="entry name" value="Mrr_cat"/>
    <property type="match status" value="1"/>
</dbReference>
<dbReference type="PANTHER" id="PTHR30015">
    <property type="entry name" value="MRR RESTRICTION SYSTEM PROTEIN"/>
    <property type="match status" value="1"/>
</dbReference>
<keyword evidence="3" id="KW-1185">Reference proteome</keyword>
<dbReference type="PANTHER" id="PTHR30015:SF7">
    <property type="entry name" value="TYPE IV METHYL-DIRECTED RESTRICTION ENZYME ECOKMRR"/>
    <property type="match status" value="1"/>
</dbReference>
<dbReference type="Proteomes" id="UP000078407">
    <property type="component" value="Unassembled WGS sequence"/>
</dbReference>
<proteinExistence type="predicted"/>
<dbReference type="InterPro" id="IPR007560">
    <property type="entry name" value="Restrct_endonuc_IV_Mrr"/>
</dbReference>
<sequence>MAITFKNLELVSVLGESTGFKTGLTLDKNEIIELFPDGSSFRKSLSAPDENYIRIYPEDVDEMFAHILFKLGSIETPGCIPSTIVLYHKYRDDPKLSAIFQKIMSLWSVHLKLAIAKTSKEGGSSLDPTPFMKDCAQKFGKTGFDMSIEFIKGNVDDMHRRLSDIRKVNWNDEIALKELFESESLESEYGDFIDQRFIDYLQRNTDKLNEMHWRKFEGLTAEYFTREGYDVELGPGRNDGGIDVRVWKENRNAGEPPLILVQCKRYKNKIDRTVVKALWADVEWEKAESGLIVTTSGISPGGLSDCHARGYSIEEANKTTIAQWLEKMKTPGNGVFMGK</sequence>
<feature type="domain" description="Restriction endonuclease type IV Mrr" evidence="1">
    <location>
        <begin position="208"/>
        <end position="301"/>
    </location>
</feature>
<dbReference type="SUPFAM" id="SSF52980">
    <property type="entry name" value="Restriction endonuclease-like"/>
    <property type="match status" value="1"/>
</dbReference>
<reference evidence="2 3" key="1">
    <citation type="submission" date="2016-04" db="EMBL/GenBank/DDBJ databases">
        <title>ATOL: Assembling a taxonomically balanced genome-scale reconstruction of the evolutionary history of the Enterobacteriaceae.</title>
        <authorList>
            <person name="Plunkett G.III."/>
            <person name="Neeno-Eckwall E.C."/>
            <person name="Glasner J.D."/>
            <person name="Perna N.T."/>
        </authorList>
    </citation>
    <scope>NUCLEOTIDE SEQUENCE [LARGE SCALE GENOMIC DNA]</scope>
    <source>
        <strain evidence="2 3">ATCC 51602</strain>
    </source>
</reference>
<dbReference type="EMBL" id="LXEQ01000033">
    <property type="protein sequence ID" value="OAT28134.1"/>
    <property type="molecule type" value="Genomic_DNA"/>
</dbReference>
<organism evidence="2 3">
    <name type="scientific">Buttiauxella ferragutiae ATCC 51602</name>
    <dbReference type="NCBI Taxonomy" id="1354252"/>
    <lineage>
        <taxon>Bacteria</taxon>
        <taxon>Pseudomonadati</taxon>
        <taxon>Pseudomonadota</taxon>
        <taxon>Gammaproteobacteria</taxon>
        <taxon>Enterobacterales</taxon>
        <taxon>Enterobacteriaceae</taxon>
        <taxon>Buttiauxella</taxon>
    </lineage>
</organism>
<dbReference type="InterPro" id="IPR011856">
    <property type="entry name" value="tRNA_endonuc-like_dom_sf"/>
</dbReference>
<evidence type="ECO:0000259" key="1">
    <source>
        <dbReference type="Pfam" id="PF04471"/>
    </source>
</evidence>
<protein>
    <recommendedName>
        <fullName evidence="1">Restriction endonuclease type IV Mrr domain-containing protein</fullName>
    </recommendedName>
</protein>
<dbReference type="Gene3D" id="3.40.1350.10">
    <property type="match status" value="1"/>
</dbReference>